<dbReference type="InterPro" id="IPR035979">
    <property type="entry name" value="RBD_domain_sf"/>
</dbReference>
<feature type="region of interest" description="Disordered" evidence="2">
    <location>
        <begin position="465"/>
        <end position="484"/>
    </location>
</feature>
<feature type="region of interest" description="Disordered" evidence="2">
    <location>
        <begin position="1"/>
        <end position="48"/>
    </location>
</feature>
<dbReference type="GO" id="GO:0003723">
    <property type="term" value="F:RNA binding"/>
    <property type="evidence" value="ECO:0007669"/>
    <property type="project" value="UniProtKB-UniRule"/>
</dbReference>
<keyword evidence="5" id="KW-0413">Isomerase</keyword>
<gene>
    <name evidence="5" type="primary">PIN4_1</name>
    <name evidence="5" type="ORF">GGI25_000638</name>
</gene>
<feature type="compositionally biased region" description="Polar residues" evidence="2">
    <location>
        <begin position="371"/>
        <end position="385"/>
    </location>
</feature>
<accession>A0A9W8GDK0</accession>
<dbReference type="EMBL" id="JANBTW010000005">
    <property type="protein sequence ID" value="KAJ2680346.1"/>
    <property type="molecule type" value="Genomic_DNA"/>
</dbReference>
<sequence>MSKAIQETLRKLEQTSIGESSTGASSPSATSTASAASPLQKDELSANSTKDVSGISAIDAMPTAAAAAAPTSDQQFGADGNTFNRNRARRAVQSMYGAPPGYTASMGVGGGRDSLGRGRVASNRQRNSIMVPDQLQAAMHPQSIVPMAPLQTPVTRLTGAEYALMANMPDDAIPNAIVVKNINFAIKREELLQTMADLGLPLPYAFNYHFDSGVFRGLAFGNFRTPEEAARVIVGLNGLTLLGRPLKVEYKKALPGTAPPPHPNTIAMMNSASGAQPGMDVQGDNGFGASLSTGLTQNQHQQQPLQQQPQQQQQQQFDRPIPRTRRTQNGEGAERPRSMMVLSTSSMSIPDSLSGHSSQQQHQVQQQQQQINPKGSSANDDSSSMIDLDDEATRTLYDVVSHFRHDKNIAELEFPCTLNTKQRQTIMLISERFGLNHETKSDSNGRYIRVYKGLDTLLEATEVRRRSVASPGSNSMSGNGNMGGQTMRYGTQGRSRPSSMLYPDSMSMSGMASPPPQRMNSYQPAQQQQGYQNESSRVRSYTHSQGAMSHFSGMQYQQQQQQQQQYQQQSFPRANDNSGRASGNYVGYPTRLYQDSAVVPTRQPRGPEMSQNFVSRQQMHVQEERHAQRQMQLKVLQQIRQRRLSSAGDDGSAPPTPSLASMPSPVAGSSATSAFKIEKPASKAIPIVKPKDNQNTAEDNDTAISSASRQSQEQNNKQDKNEQINNNKDN</sequence>
<dbReference type="InterPro" id="IPR001374">
    <property type="entry name" value="R3H_dom"/>
</dbReference>
<proteinExistence type="predicted"/>
<dbReference type="InterPro" id="IPR052145">
    <property type="entry name" value="Mediator/Homeobox_domain"/>
</dbReference>
<evidence type="ECO:0000256" key="2">
    <source>
        <dbReference type="SAM" id="MobiDB-lite"/>
    </source>
</evidence>
<evidence type="ECO:0000256" key="1">
    <source>
        <dbReference type="PROSITE-ProRule" id="PRU00176"/>
    </source>
</evidence>
<evidence type="ECO:0000259" key="4">
    <source>
        <dbReference type="PROSITE" id="PS51061"/>
    </source>
</evidence>
<evidence type="ECO:0000313" key="6">
    <source>
        <dbReference type="Proteomes" id="UP001151518"/>
    </source>
</evidence>
<feature type="domain" description="R3H" evidence="4">
    <location>
        <begin position="390"/>
        <end position="454"/>
    </location>
</feature>
<dbReference type="Proteomes" id="UP001151518">
    <property type="component" value="Unassembled WGS sequence"/>
</dbReference>
<feature type="region of interest" description="Disordered" evidence="2">
    <location>
        <begin position="253"/>
        <end position="385"/>
    </location>
</feature>
<reference evidence="5" key="1">
    <citation type="submission" date="2022-07" db="EMBL/GenBank/DDBJ databases">
        <title>Phylogenomic reconstructions and comparative analyses of Kickxellomycotina fungi.</title>
        <authorList>
            <person name="Reynolds N.K."/>
            <person name="Stajich J.E."/>
            <person name="Barry K."/>
            <person name="Grigoriev I.V."/>
            <person name="Crous P."/>
            <person name="Smith M.E."/>
        </authorList>
    </citation>
    <scope>NUCLEOTIDE SEQUENCE</scope>
    <source>
        <strain evidence="5">NRRL 3115</strain>
    </source>
</reference>
<feature type="region of interest" description="Disordered" evidence="2">
    <location>
        <begin position="640"/>
        <end position="730"/>
    </location>
</feature>
<keyword evidence="1" id="KW-0694">RNA-binding</keyword>
<evidence type="ECO:0000313" key="5">
    <source>
        <dbReference type="EMBL" id="KAJ2680346.1"/>
    </source>
</evidence>
<feature type="compositionally biased region" description="Low complexity" evidence="2">
    <location>
        <begin position="523"/>
        <end position="532"/>
    </location>
</feature>
<dbReference type="PANTHER" id="PTHR24330:SF19">
    <property type="entry name" value="MEDIATOR OF RNA POLYMERASE II TRANSCRIPTION SUBUNIT 29"/>
    <property type="match status" value="1"/>
</dbReference>
<dbReference type="PROSITE" id="PS50102">
    <property type="entry name" value="RRM"/>
    <property type="match status" value="1"/>
</dbReference>
<organism evidence="5 6">
    <name type="scientific">Coemansia spiralis</name>
    <dbReference type="NCBI Taxonomy" id="417178"/>
    <lineage>
        <taxon>Eukaryota</taxon>
        <taxon>Fungi</taxon>
        <taxon>Fungi incertae sedis</taxon>
        <taxon>Zoopagomycota</taxon>
        <taxon>Kickxellomycotina</taxon>
        <taxon>Kickxellomycetes</taxon>
        <taxon>Kickxellales</taxon>
        <taxon>Kickxellaceae</taxon>
        <taxon>Coemansia</taxon>
    </lineage>
</organism>
<feature type="compositionally biased region" description="Low complexity" evidence="2">
    <location>
        <begin position="555"/>
        <end position="569"/>
    </location>
</feature>
<dbReference type="SUPFAM" id="SSF54928">
    <property type="entry name" value="RNA-binding domain, RBD"/>
    <property type="match status" value="1"/>
</dbReference>
<feature type="compositionally biased region" description="Low complexity" evidence="2">
    <location>
        <begin position="359"/>
        <end position="370"/>
    </location>
</feature>
<dbReference type="InterPro" id="IPR000504">
    <property type="entry name" value="RRM_dom"/>
</dbReference>
<feature type="compositionally biased region" description="Low complexity" evidence="2">
    <location>
        <begin position="20"/>
        <end position="38"/>
    </location>
</feature>
<dbReference type="Gene3D" id="3.30.1370.50">
    <property type="entry name" value="R3H-like domain"/>
    <property type="match status" value="1"/>
</dbReference>
<feature type="compositionally biased region" description="Polar residues" evidence="2">
    <location>
        <begin position="341"/>
        <end position="358"/>
    </location>
</feature>
<dbReference type="InterPro" id="IPR012677">
    <property type="entry name" value="Nucleotide-bd_a/b_plait_sf"/>
</dbReference>
<dbReference type="SMART" id="SM00360">
    <property type="entry name" value="RRM"/>
    <property type="match status" value="1"/>
</dbReference>
<comment type="caution">
    <text evidence="5">The sequence shown here is derived from an EMBL/GenBank/DDBJ whole genome shotgun (WGS) entry which is preliminary data.</text>
</comment>
<protein>
    <submittedName>
        <fullName evidence="5">Peptidyl-prolyl cis-trans isomerase pin4</fullName>
    </submittedName>
</protein>
<dbReference type="PROSITE" id="PS51061">
    <property type="entry name" value="R3H"/>
    <property type="match status" value="1"/>
</dbReference>
<feature type="compositionally biased region" description="Low complexity" evidence="2">
    <location>
        <begin position="297"/>
        <end position="316"/>
    </location>
</feature>
<dbReference type="PANTHER" id="PTHR24330">
    <property type="entry name" value="HOMEOBOX PROTEIN BARH-LIKE"/>
    <property type="match status" value="1"/>
</dbReference>
<dbReference type="AlphaFoldDB" id="A0A9W8GDK0"/>
<dbReference type="GO" id="GO:0016853">
    <property type="term" value="F:isomerase activity"/>
    <property type="evidence" value="ECO:0007669"/>
    <property type="project" value="UniProtKB-KW"/>
</dbReference>
<dbReference type="Gene3D" id="3.30.70.330">
    <property type="match status" value="1"/>
</dbReference>
<feature type="compositionally biased region" description="Basic and acidic residues" evidence="2">
    <location>
        <begin position="716"/>
        <end position="730"/>
    </location>
</feature>
<feature type="compositionally biased region" description="Polar residues" evidence="2">
    <location>
        <begin position="693"/>
        <end position="711"/>
    </location>
</feature>
<evidence type="ECO:0000259" key="3">
    <source>
        <dbReference type="PROSITE" id="PS50102"/>
    </source>
</evidence>
<feature type="compositionally biased region" description="Polar residues" evidence="2">
    <location>
        <begin position="533"/>
        <end position="547"/>
    </location>
</feature>
<feature type="compositionally biased region" description="Low complexity" evidence="2">
    <location>
        <begin position="503"/>
        <end position="512"/>
    </location>
</feature>
<feature type="region of interest" description="Disordered" evidence="2">
    <location>
        <begin position="490"/>
        <end position="587"/>
    </location>
</feature>
<dbReference type="Pfam" id="PF00076">
    <property type="entry name" value="RRM_1"/>
    <property type="match status" value="1"/>
</dbReference>
<name>A0A9W8GDK0_9FUNG</name>
<dbReference type="InterPro" id="IPR036867">
    <property type="entry name" value="R3H_dom_sf"/>
</dbReference>
<feature type="compositionally biased region" description="Polar residues" evidence="2">
    <location>
        <begin position="570"/>
        <end position="581"/>
    </location>
</feature>
<feature type="domain" description="RRM" evidence="3">
    <location>
        <begin position="175"/>
        <end position="253"/>
    </location>
</feature>
<dbReference type="OrthoDB" id="434258at2759"/>